<reference evidence="1" key="1">
    <citation type="submission" date="2022-08" db="EMBL/GenBank/DDBJ databases">
        <authorList>
            <person name="Gutierrez-Valencia J."/>
        </authorList>
    </citation>
    <scope>NUCLEOTIDE SEQUENCE</scope>
</reference>
<organism evidence="1 2">
    <name type="scientific">Linum tenue</name>
    <dbReference type="NCBI Taxonomy" id="586396"/>
    <lineage>
        <taxon>Eukaryota</taxon>
        <taxon>Viridiplantae</taxon>
        <taxon>Streptophyta</taxon>
        <taxon>Embryophyta</taxon>
        <taxon>Tracheophyta</taxon>
        <taxon>Spermatophyta</taxon>
        <taxon>Magnoliopsida</taxon>
        <taxon>eudicotyledons</taxon>
        <taxon>Gunneridae</taxon>
        <taxon>Pentapetalae</taxon>
        <taxon>rosids</taxon>
        <taxon>fabids</taxon>
        <taxon>Malpighiales</taxon>
        <taxon>Linaceae</taxon>
        <taxon>Linum</taxon>
    </lineage>
</organism>
<evidence type="ECO:0000313" key="1">
    <source>
        <dbReference type="EMBL" id="CAI0440137.1"/>
    </source>
</evidence>
<gene>
    <name evidence="1" type="ORF">LITE_LOCUS26404</name>
</gene>
<keyword evidence="2" id="KW-1185">Reference proteome</keyword>
<evidence type="ECO:0000313" key="2">
    <source>
        <dbReference type="Proteomes" id="UP001154282"/>
    </source>
</evidence>
<protein>
    <submittedName>
        <fullName evidence="1">Uncharacterized protein</fullName>
    </submittedName>
</protein>
<sequence>MLLSCTTTTLKGQEVSGSSPLTQKKLWIKCCTRHSMSSMAKWLR</sequence>
<accession>A0AAV0M1F8</accession>
<comment type="caution">
    <text evidence="1">The sequence shown here is derived from an EMBL/GenBank/DDBJ whole genome shotgun (WGS) entry which is preliminary data.</text>
</comment>
<name>A0AAV0M1F8_9ROSI</name>
<proteinExistence type="predicted"/>
<dbReference type="AlphaFoldDB" id="A0AAV0M1F8"/>
<dbReference type="EMBL" id="CAMGYJ010000006">
    <property type="protein sequence ID" value="CAI0440137.1"/>
    <property type="molecule type" value="Genomic_DNA"/>
</dbReference>
<dbReference type="Proteomes" id="UP001154282">
    <property type="component" value="Unassembled WGS sequence"/>
</dbReference>